<sequence>MRRSEYLWHRLHKHALATEFSAVWVDRLELDELAQRAGADFRQARRCGRDELAAEVFAVRDATVIWADRLTGDWLQIIEFGGYGCSGAVRELSAHGGRAVSAGWGLNGVRDLGHVSDGYDTTLFSVTVPGERYGNAPDALDPLAKGLIFDLGDTSWTADPELAPGWSAHAERSAWMEENDHLVGDEEWLSGSHPRLVIPHRL</sequence>
<evidence type="ECO:0000313" key="1">
    <source>
        <dbReference type="EMBL" id="MCP2358054.1"/>
    </source>
</evidence>
<organism evidence="1 2">
    <name type="scientific">Nonomuraea thailandensis</name>
    <dbReference type="NCBI Taxonomy" id="1188745"/>
    <lineage>
        <taxon>Bacteria</taxon>
        <taxon>Bacillati</taxon>
        <taxon>Actinomycetota</taxon>
        <taxon>Actinomycetes</taxon>
        <taxon>Streptosporangiales</taxon>
        <taxon>Streptosporangiaceae</taxon>
        <taxon>Nonomuraea</taxon>
    </lineage>
</organism>
<gene>
    <name evidence="1" type="ORF">HD597_005074</name>
</gene>
<dbReference type="AlphaFoldDB" id="A0A9X2GI99"/>
<accession>A0A9X2GI99</accession>
<name>A0A9X2GI99_9ACTN</name>
<reference evidence="1" key="1">
    <citation type="submission" date="2022-06" db="EMBL/GenBank/DDBJ databases">
        <title>Sequencing the genomes of 1000 actinobacteria strains.</title>
        <authorList>
            <person name="Klenk H.-P."/>
        </authorList>
    </citation>
    <scope>NUCLEOTIDE SEQUENCE</scope>
    <source>
        <strain evidence="1">DSM 46694</strain>
    </source>
</reference>
<dbReference type="EMBL" id="JAMZEB010000002">
    <property type="protein sequence ID" value="MCP2358054.1"/>
    <property type="molecule type" value="Genomic_DNA"/>
</dbReference>
<protein>
    <submittedName>
        <fullName evidence="1">Uncharacterized protein</fullName>
    </submittedName>
</protein>
<dbReference type="RefSeq" id="WP_253745149.1">
    <property type="nucleotide sequence ID" value="NZ_BAABKA010000067.1"/>
</dbReference>
<comment type="caution">
    <text evidence="1">The sequence shown here is derived from an EMBL/GenBank/DDBJ whole genome shotgun (WGS) entry which is preliminary data.</text>
</comment>
<dbReference type="InterPro" id="IPR045592">
    <property type="entry name" value="DUF6461"/>
</dbReference>
<dbReference type="Proteomes" id="UP001139648">
    <property type="component" value="Unassembled WGS sequence"/>
</dbReference>
<dbReference type="Pfam" id="PF20062">
    <property type="entry name" value="DUF6461"/>
    <property type="match status" value="1"/>
</dbReference>
<evidence type="ECO:0000313" key="2">
    <source>
        <dbReference type="Proteomes" id="UP001139648"/>
    </source>
</evidence>
<keyword evidence="2" id="KW-1185">Reference proteome</keyword>
<proteinExistence type="predicted"/>